<accession>A0ABW5Z3U3</accession>
<evidence type="ECO:0000313" key="2">
    <source>
        <dbReference type="Proteomes" id="UP001597549"/>
    </source>
</evidence>
<name>A0ABW5Z3U3_9FLAO</name>
<sequence>MAERYNVVNQYAYLFNNPIELLDPDGLRVKYAREEGQSGKEFIQAKREFKEKNIALMKDSKTHKNNFNQLKNSKKNHTISFTKNGSEVTTLQRNGKKQMLLIEKMEMAQVYKLNYLKGY</sequence>
<reference evidence="2" key="1">
    <citation type="journal article" date="2019" name="Int. J. Syst. Evol. Microbiol.">
        <title>The Global Catalogue of Microorganisms (GCM) 10K type strain sequencing project: providing services to taxonomists for standard genome sequencing and annotation.</title>
        <authorList>
            <consortium name="The Broad Institute Genomics Platform"/>
            <consortium name="The Broad Institute Genome Sequencing Center for Infectious Disease"/>
            <person name="Wu L."/>
            <person name="Ma J."/>
        </authorList>
    </citation>
    <scope>NUCLEOTIDE SEQUENCE [LARGE SCALE GENOMIC DNA]</scope>
    <source>
        <strain evidence="2">KCTC 52644</strain>
    </source>
</reference>
<proteinExistence type="predicted"/>
<evidence type="ECO:0000313" key="1">
    <source>
        <dbReference type="EMBL" id="MFD2907393.1"/>
    </source>
</evidence>
<dbReference type="RefSeq" id="WP_379803480.1">
    <property type="nucleotide sequence ID" value="NZ_JBHUOL010000003.1"/>
</dbReference>
<dbReference type="Proteomes" id="UP001597549">
    <property type="component" value="Unassembled WGS sequence"/>
</dbReference>
<organism evidence="1 2">
    <name type="scientific">Flavobacterium ardleyense</name>
    <dbReference type="NCBI Taxonomy" id="2038737"/>
    <lineage>
        <taxon>Bacteria</taxon>
        <taxon>Pseudomonadati</taxon>
        <taxon>Bacteroidota</taxon>
        <taxon>Flavobacteriia</taxon>
        <taxon>Flavobacteriales</taxon>
        <taxon>Flavobacteriaceae</taxon>
        <taxon>Flavobacterium</taxon>
    </lineage>
</organism>
<evidence type="ECO:0008006" key="3">
    <source>
        <dbReference type="Google" id="ProtNLM"/>
    </source>
</evidence>
<gene>
    <name evidence="1" type="ORF">ACFSX9_01460</name>
</gene>
<protein>
    <recommendedName>
        <fullName evidence="3">RHS repeat-associated core domain-containing protein</fullName>
    </recommendedName>
</protein>
<comment type="caution">
    <text evidence="1">The sequence shown here is derived from an EMBL/GenBank/DDBJ whole genome shotgun (WGS) entry which is preliminary data.</text>
</comment>
<keyword evidence="2" id="KW-1185">Reference proteome</keyword>
<dbReference type="EMBL" id="JBHUOL010000003">
    <property type="protein sequence ID" value="MFD2907393.1"/>
    <property type="molecule type" value="Genomic_DNA"/>
</dbReference>